<proteinExistence type="predicted"/>
<dbReference type="Proteomes" id="UP000199371">
    <property type="component" value="Unassembled WGS sequence"/>
</dbReference>
<evidence type="ECO:0000313" key="2">
    <source>
        <dbReference type="Proteomes" id="UP000199371"/>
    </source>
</evidence>
<gene>
    <name evidence="1" type="ORF">SAMN05660691_04165</name>
</gene>
<dbReference type="EMBL" id="FNXF01000036">
    <property type="protein sequence ID" value="SEI14099.1"/>
    <property type="molecule type" value="Genomic_DNA"/>
</dbReference>
<sequence length="140" mass="15632">MAGNWFPADYKEFPFKEGDLLTTEKPEGKYSINKVLRIDNVCLDVGQSISIQGQVFMAPEKDCLLIISMSYGEQEFKSLEEINQAVKKGIWKVKIGHIPNRAPGAAEGQILIGHSPVKQEELAGYNQWKELFSQGKAGVF</sequence>
<organism evidence="1 2">
    <name type="scientific">Rheinheimera pacifica</name>
    <dbReference type="NCBI Taxonomy" id="173990"/>
    <lineage>
        <taxon>Bacteria</taxon>
        <taxon>Pseudomonadati</taxon>
        <taxon>Pseudomonadota</taxon>
        <taxon>Gammaproteobacteria</taxon>
        <taxon>Chromatiales</taxon>
        <taxon>Chromatiaceae</taxon>
        <taxon>Rheinheimera</taxon>
    </lineage>
</organism>
<evidence type="ECO:0000313" key="1">
    <source>
        <dbReference type="EMBL" id="SEI14099.1"/>
    </source>
</evidence>
<reference evidence="2" key="1">
    <citation type="submission" date="2016-10" db="EMBL/GenBank/DDBJ databases">
        <authorList>
            <person name="Varghese N."/>
            <person name="Submissions S."/>
        </authorList>
    </citation>
    <scope>NUCLEOTIDE SEQUENCE [LARGE SCALE GENOMIC DNA]</scope>
    <source>
        <strain evidence="2">DSM 17616</strain>
    </source>
</reference>
<dbReference type="AlphaFoldDB" id="A0A1H6NFN0"/>
<name>A0A1H6NFN0_9GAMM</name>
<keyword evidence="2" id="KW-1185">Reference proteome</keyword>
<accession>A0A1H6NFN0</accession>
<protein>
    <submittedName>
        <fullName evidence="1">Uncharacterized protein</fullName>
    </submittedName>
</protein>